<reference evidence="3" key="1">
    <citation type="submission" date="2016-11" db="UniProtKB">
        <authorList>
            <consortium name="WormBaseParasite"/>
        </authorList>
    </citation>
    <scope>IDENTIFICATION</scope>
</reference>
<evidence type="ECO:0000313" key="3">
    <source>
        <dbReference type="WBParaSite" id="maker-unitig_26141-snap-gene-0.1-mRNA-1"/>
    </source>
</evidence>
<dbReference type="Pfam" id="PF00400">
    <property type="entry name" value="WD40"/>
    <property type="match status" value="2"/>
</dbReference>
<accession>A0A1I8F9V0</accession>
<keyword evidence="1" id="KW-0853">WD repeat</keyword>
<dbReference type="PROSITE" id="PS50082">
    <property type="entry name" value="WD_REPEATS_2"/>
    <property type="match status" value="1"/>
</dbReference>
<dbReference type="Proteomes" id="UP000095280">
    <property type="component" value="Unplaced"/>
</dbReference>
<proteinExistence type="predicted"/>
<dbReference type="SUPFAM" id="SSF50978">
    <property type="entry name" value="WD40 repeat-like"/>
    <property type="match status" value="1"/>
</dbReference>
<dbReference type="PANTHER" id="PTHR19855">
    <property type="entry name" value="WD40 REPEAT PROTEIN 12, 37"/>
    <property type="match status" value="1"/>
</dbReference>
<feature type="repeat" description="WD" evidence="1">
    <location>
        <begin position="172"/>
        <end position="207"/>
    </location>
</feature>
<dbReference type="Gene3D" id="2.130.10.10">
    <property type="entry name" value="YVTN repeat-like/Quinoprotein amine dehydrogenase"/>
    <property type="match status" value="1"/>
</dbReference>
<protein>
    <submittedName>
        <fullName evidence="3">WD_REPEATS_REGION domain-containing protein</fullName>
    </submittedName>
</protein>
<dbReference type="SMART" id="SM00320">
    <property type="entry name" value="WD40"/>
    <property type="match status" value="2"/>
</dbReference>
<sequence>MALLVPASCVGGPAANGEAGPPGDSLAKQDRLQEAIVVVNELVSSIASVHSLEECLANLQMSGYIFVGHRGPIWCLLGGGDYLYSASGDKSVKMWQTLSLLALVCGFLLVWEALEERLSLLLAPLNALGSASAIAAVETDGEHSNDEAAVSSSAVTSTEEVASATTRPSHVLRGHSSQVSCLSVMRTSAGLKLLSGSHDMSVAVWSLHKYAAHSKLCNGIKAL</sequence>
<dbReference type="PANTHER" id="PTHR19855:SF11">
    <property type="entry name" value="RIBOSOME BIOGENESIS PROTEIN WDR12"/>
    <property type="match status" value="1"/>
</dbReference>
<evidence type="ECO:0000256" key="1">
    <source>
        <dbReference type="PROSITE-ProRule" id="PRU00221"/>
    </source>
</evidence>
<dbReference type="InterPro" id="IPR001680">
    <property type="entry name" value="WD40_rpt"/>
</dbReference>
<organism evidence="2 3">
    <name type="scientific">Macrostomum lignano</name>
    <dbReference type="NCBI Taxonomy" id="282301"/>
    <lineage>
        <taxon>Eukaryota</taxon>
        <taxon>Metazoa</taxon>
        <taxon>Spiralia</taxon>
        <taxon>Lophotrochozoa</taxon>
        <taxon>Platyhelminthes</taxon>
        <taxon>Rhabditophora</taxon>
        <taxon>Macrostomorpha</taxon>
        <taxon>Macrostomida</taxon>
        <taxon>Macrostomidae</taxon>
        <taxon>Macrostomum</taxon>
    </lineage>
</organism>
<dbReference type="AlphaFoldDB" id="A0A1I8F9V0"/>
<dbReference type="InterPro" id="IPR015943">
    <property type="entry name" value="WD40/YVTN_repeat-like_dom_sf"/>
</dbReference>
<dbReference type="WBParaSite" id="maker-unitig_26141-snap-gene-0.1-mRNA-1">
    <property type="protein sequence ID" value="maker-unitig_26141-snap-gene-0.1-mRNA-1"/>
    <property type="gene ID" value="maker-unitig_26141-snap-gene-0.1"/>
</dbReference>
<dbReference type="PROSITE" id="PS50294">
    <property type="entry name" value="WD_REPEATS_REGION"/>
    <property type="match status" value="1"/>
</dbReference>
<name>A0A1I8F9V0_9PLAT</name>
<keyword evidence="2" id="KW-1185">Reference proteome</keyword>
<dbReference type="InterPro" id="IPR036322">
    <property type="entry name" value="WD40_repeat_dom_sf"/>
</dbReference>
<evidence type="ECO:0000313" key="2">
    <source>
        <dbReference type="Proteomes" id="UP000095280"/>
    </source>
</evidence>